<dbReference type="PROSITE" id="PS51186">
    <property type="entry name" value="GNAT"/>
    <property type="match status" value="1"/>
</dbReference>
<organism evidence="7 8">
    <name type="scientific">Tsukamurella soli</name>
    <dbReference type="NCBI Taxonomy" id="644556"/>
    <lineage>
        <taxon>Bacteria</taxon>
        <taxon>Bacillati</taxon>
        <taxon>Actinomycetota</taxon>
        <taxon>Actinomycetes</taxon>
        <taxon>Mycobacteriales</taxon>
        <taxon>Tsukamurellaceae</taxon>
        <taxon>Tsukamurella</taxon>
    </lineage>
</organism>
<feature type="active site" description="Proton acceptor; via carboxylate" evidence="5">
    <location>
        <position position="400"/>
    </location>
</feature>
<dbReference type="HAMAP" id="MF_01812">
    <property type="entry name" value="Eis"/>
    <property type="match status" value="1"/>
</dbReference>
<name>A0ABP8JUV6_9ACTN</name>
<dbReference type="Pfam" id="PF13530">
    <property type="entry name" value="SCP2_2"/>
    <property type="match status" value="1"/>
</dbReference>
<reference evidence="8" key="1">
    <citation type="journal article" date="2019" name="Int. J. Syst. Evol. Microbiol.">
        <title>The Global Catalogue of Microorganisms (GCM) 10K type strain sequencing project: providing services to taxonomists for standard genome sequencing and annotation.</title>
        <authorList>
            <consortium name="The Broad Institute Genomics Platform"/>
            <consortium name="The Broad Institute Genome Sequencing Center for Infectious Disease"/>
            <person name="Wu L."/>
            <person name="Ma J."/>
        </authorList>
    </citation>
    <scope>NUCLEOTIDE SEQUENCE [LARGE SCALE GENOMIC DNA]</scope>
    <source>
        <strain evidence="8">JCM 17688</strain>
    </source>
</reference>
<evidence type="ECO:0000313" key="7">
    <source>
        <dbReference type="EMBL" id="GAA4396340.1"/>
    </source>
</evidence>
<dbReference type="InterPro" id="IPR036527">
    <property type="entry name" value="SCP2_sterol-bd_dom_sf"/>
</dbReference>
<dbReference type="PANTHER" id="PTHR37817">
    <property type="entry name" value="N-ACETYLTRANSFERASE EIS"/>
    <property type="match status" value="1"/>
</dbReference>
<feature type="binding site" evidence="5">
    <location>
        <begin position="89"/>
        <end position="94"/>
    </location>
    <ligand>
        <name>acetyl-CoA</name>
        <dbReference type="ChEBI" id="CHEBI:57288"/>
    </ligand>
</feature>
<keyword evidence="4 5" id="KW-0012">Acyltransferase</keyword>
<sequence length="400" mass="42013">MARALIRPLAGADEVAAGLRVFFRAMVGLPVSTVDPVEATEAGRFLGAFDGGEIVGGADAYTSGLVVPGGALVPHAAVTHVGVLPTHRRRGLAGRLLIEQLRDAAARGEMVASLRASEATIYGRYGYGIASESRSARVSLARATLRPEVPAGGTVRLVDGAVTTELLRGVYDRSRGVGVITRPDGWWRRHELARASATAPWYAVVHSTGGVDDGYALYRPEDTTGWFTSAERVVTVTDLVSLSGGARAGLWRHLLALDLVDVVVFDSLALDDPLPLATLDRRAVELGAAHDETWLRLVNVEAALRARSYGTAKPVVIGVRDPILPANEGAYVVGPDGAARTDAAPQLTVDVGTLAATYLGGTRWRALASVGRVDARDPAAVARADLLFATAALPFSGTVF</sequence>
<accession>A0ABP8JUV6</accession>
<feature type="binding site" evidence="5">
    <location>
        <begin position="117"/>
        <end position="118"/>
    </location>
    <ligand>
        <name>acetyl-CoA</name>
        <dbReference type="ChEBI" id="CHEBI:57288"/>
    </ligand>
</feature>
<keyword evidence="3 5" id="KW-0808">Transferase</keyword>
<dbReference type="InterPro" id="IPR051554">
    <property type="entry name" value="Acetyltransferase_Eis"/>
</dbReference>
<feature type="binding site" evidence="5">
    <location>
        <begin position="81"/>
        <end position="83"/>
    </location>
    <ligand>
        <name>acetyl-CoA</name>
        <dbReference type="ChEBI" id="CHEBI:57288"/>
    </ligand>
</feature>
<dbReference type="InterPro" id="IPR016181">
    <property type="entry name" value="Acyl_CoA_acyltransferase"/>
</dbReference>
<dbReference type="RefSeq" id="WP_344997463.1">
    <property type="nucleotide sequence ID" value="NZ_BAABFR010000048.1"/>
</dbReference>
<dbReference type="CDD" id="cd04301">
    <property type="entry name" value="NAT_SF"/>
    <property type="match status" value="1"/>
</dbReference>
<feature type="active site" description="Proton donor" evidence="5">
    <location>
        <position position="122"/>
    </location>
</feature>
<dbReference type="Gene3D" id="3.30.1050.10">
    <property type="entry name" value="SCP2 sterol-binding domain"/>
    <property type="match status" value="1"/>
</dbReference>
<dbReference type="EMBL" id="BAABFR010000048">
    <property type="protein sequence ID" value="GAA4396340.1"/>
    <property type="molecule type" value="Genomic_DNA"/>
</dbReference>
<evidence type="ECO:0000256" key="1">
    <source>
        <dbReference type="ARBA" id="ARBA00009213"/>
    </source>
</evidence>
<dbReference type="InterPro" id="IPR000182">
    <property type="entry name" value="GNAT_dom"/>
</dbReference>
<evidence type="ECO:0000256" key="3">
    <source>
        <dbReference type="ARBA" id="ARBA00022679"/>
    </source>
</evidence>
<dbReference type="Gene3D" id="3.40.630.30">
    <property type="match status" value="2"/>
</dbReference>
<feature type="domain" description="N-acetyltransferase" evidence="6">
    <location>
        <begin position="4"/>
        <end position="152"/>
    </location>
</feature>
<keyword evidence="8" id="KW-1185">Reference proteome</keyword>
<dbReference type="Pfam" id="PF13527">
    <property type="entry name" value="Acetyltransf_9"/>
    <property type="match status" value="1"/>
</dbReference>
<dbReference type="SUPFAM" id="SSF55729">
    <property type="entry name" value="Acyl-CoA N-acyltransferases (Nat)"/>
    <property type="match status" value="1"/>
</dbReference>
<protein>
    <submittedName>
        <fullName evidence="7">GNAT family N-acetyltransferase</fullName>
    </submittedName>
</protein>
<keyword evidence="2" id="KW-1036">Host cytoplasmic vesicle</keyword>
<evidence type="ECO:0000256" key="4">
    <source>
        <dbReference type="ARBA" id="ARBA00023315"/>
    </source>
</evidence>
<gene>
    <name evidence="7" type="ORF">GCM10023147_30550</name>
</gene>
<comment type="similarity">
    <text evidence="1 5">Belongs to the acetyltransferase Eis family.</text>
</comment>
<dbReference type="InterPro" id="IPR025559">
    <property type="entry name" value="Eis_dom"/>
</dbReference>
<dbReference type="PANTHER" id="PTHR37817:SF1">
    <property type="entry name" value="N-ACETYLTRANSFERASE EIS"/>
    <property type="match status" value="1"/>
</dbReference>
<comment type="caution">
    <text evidence="7">The sequence shown here is derived from an EMBL/GenBank/DDBJ whole genome shotgun (WGS) entry which is preliminary data.</text>
</comment>
<evidence type="ECO:0000256" key="2">
    <source>
        <dbReference type="ARBA" id="ARBA00022488"/>
    </source>
</evidence>
<comment type="subunit">
    <text evidence="5">Homohexamer; trimer of dimers.</text>
</comment>
<dbReference type="SUPFAM" id="SSF55718">
    <property type="entry name" value="SCP-like"/>
    <property type="match status" value="1"/>
</dbReference>
<dbReference type="InterPro" id="IPR041380">
    <property type="entry name" value="Acetyltransf_17"/>
</dbReference>
<dbReference type="NCBIfam" id="NF002367">
    <property type="entry name" value="PRK01346.1-4"/>
    <property type="match status" value="1"/>
</dbReference>
<dbReference type="Proteomes" id="UP001500635">
    <property type="component" value="Unassembled WGS sequence"/>
</dbReference>
<proteinExistence type="inferred from homology"/>
<evidence type="ECO:0000313" key="8">
    <source>
        <dbReference type="Proteomes" id="UP001500635"/>
    </source>
</evidence>
<dbReference type="Pfam" id="PF17668">
    <property type="entry name" value="Acetyltransf_17"/>
    <property type="match status" value="1"/>
</dbReference>
<evidence type="ECO:0000256" key="5">
    <source>
        <dbReference type="HAMAP-Rule" id="MF_01812"/>
    </source>
</evidence>
<evidence type="ECO:0000259" key="6">
    <source>
        <dbReference type="PROSITE" id="PS51186"/>
    </source>
</evidence>
<dbReference type="InterPro" id="IPR022902">
    <property type="entry name" value="NAcTrfase_Eis"/>
</dbReference>